<reference evidence="1" key="1">
    <citation type="submission" date="2021-11" db="EMBL/GenBank/DDBJ databases">
        <title>Study of the species diversity of bacterial strains isolated from a unique natural object - Shulgan-Tash cave (Bashkiria).</title>
        <authorList>
            <person name="Sazanova A.L."/>
            <person name="Chirak E.R."/>
            <person name="Safronova V.I."/>
        </authorList>
    </citation>
    <scope>NUCLEOTIDE SEQUENCE</scope>
    <source>
        <strain evidence="1">P1</strain>
    </source>
</reference>
<name>A0AC61U3G8_9MICO</name>
<evidence type="ECO:0000313" key="2">
    <source>
        <dbReference type="Proteomes" id="UP001059663"/>
    </source>
</evidence>
<gene>
    <name evidence="1" type="ORF">LP422_18060</name>
</gene>
<dbReference type="EMBL" id="CP087977">
    <property type="protein sequence ID" value="UUZ44337.1"/>
    <property type="molecule type" value="Genomic_DNA"/>
</dbReference>
<dbReference type="Proteomes" id="UP001059663">
    <property type="component" value="Chromosome"/>
</dbReference>
<proteinExistence type="predicted"/>
<accession>A0AC61U3G8</accession>
<organism evidence="1 2">
    <name type="scientific">Janibacter limosus</name>
    <dbReference type="NCBI Taxonomy" id="53458"/>
    <lineage>
        <taxon>Bacteria</taxon>
        <taxon>Bacillati</taxon>
        <taxon>Actinomycetota</taxon>
        <taxon>Actinomycetes</taxon>
        <taxon>Micrococcales</taxon>
        <taxon>Intrasporangiaceae</taxon>
        <taxon>Janibacter</taxon>
    </lineage>
</organism>
<evidence type="ECO:0000313" key="1">
    <source>
        <dbReference type="EMBL" id="UUZ44337.1"/>
    </source>
</evidence>
<sequence>MAEKKNIHTVPTNDGWANRREDAKRASSTHATKAEAQEAGRAAAKKDGVEHLVHKKDGTIGERNSYGNDPNPPKG</sequence>
<protein>
    <submittedName>
        <fullName evidence="1">DUF2188 domain-containing protein</fullName>
    </submittedName>
</protein>